<dbReference type="EMBL" id="PKMF04000265">
    <property type="protein sequence ID" value="KAK7840275.1"/>
    <property type="molecule type" value="Genomic_DNA"/>
</dbReference>
<organism evidence="2 3">
    <name type="scientific">Quercus suber</name>
    <name type="common">Cork oak</name>
    <dbReference type="NCBI Taxonomy" id="58331"/>
    <lineage>
        <taxon>Eukaryota</taxon>
        <taxon>Viridiplantae</taxon>
        <taxon>Streptophyta</taxon>
        <taxon>Embryophyta</taxon>
        <taxon>Tracheophyta</taxon>
        <taxon>Spermatophyta</taxon>
        <taxon>Magnoliopsida</taxon>
        <taxon>eudicotyledons</taxon>
        <taxon>Gunneridae</taxon>
        <taxon>Pentapetalae</taxon>
        <taxon>rosids</taxon>
        <taxon>fabids</taxon>
        <taxon>Fagales</taxon>
        <taxon>Fagaceae</taxon>
        <taxon>Quercus</taxon>
    </lineage>
</organism>
<name>A0AAW0KLC1_QUESU</name>
<dbReference type="AlphaFoldDB" id="A0AAW0KLC1"/>
<evidence type="ECO:0000256" key="1">
    <source>
        <dbReference type="SAM" id="Phobius"/>
    </source>
</evidence>
<evidence type="ECO:0000313" key="3">
    <source>
        <dbReference type="Proteomes" id="UP000237347"/>
    </source>
</evidence>
<keyword evidence="1" id="KW-0472">Membrane</keyword>
<reference evidence="2 3" key="1">
    <citation type="journal article" date="2018" name="Sci. Data">
        <title>The draft genome sequence of cork oak.</title>
        <authorList>
            <person name="Ramos A.M."/>
            <person name="Usie A."/>
            <person name="Barbosa P."/>
            <person name="Barros P.M."/>
            <person name="Capote T."/>
            <person name="Chaves I."/>
            <person name="Simoes F."/>
            <person name="Abreu I."/>
            <person name="Carrasquinho I."/>
            <person name="Faro C."/>
            <person name="Guimaraes J.B."/>
            <person name="Mendonca D."/>
            <person name="Nobrega F."/>
            <person name="Rodrigues L."/>
            <person name="Saibo N.J.M."/>
            <person name="Varela M.C."/>
            <person name="Egas C."/>
            <person name="Matos J."/>
            <person name="Miguel C.M."/>
            <person name="Oliveira M.M."/>
            <person name="Ricardo C.P."/>
            <person name="Goncalves S."/>
        </authorList>
    </citation>
    <scope>NUCLEOTIDE SEQUENCE [LARGE SCALE GENOMIC DNA]</scope>
    <source>
        <strain evidence="3">cv. HL8</strain>
    </source>
</reference>
<sequence>MALMTSLVDVHVIEIPSDFALLVGFSMLLKRQSIVLRIQLLLLMDLILKVGAARKSAFTEHLDNPRVLEWKWKTFTAQKFRNKPLKPRKLMDIFHSIYIGVCTAGWGLVGVMVTQTKTSGKEPLDQCQL</sequence>
<proteinExistence type="predicted"/>
<accession>A0AAW0KLC1</accession>
<evidence type="ECO:0000313" key="2">
    <source>
        <dbReference type="EMBL" id="KAK7840275.1"/>
    </source>
</evidence>
<keyword evidence="1" id="KW-1133">Transmembrane helix</keyword>
<dbReference type="Proteomes" id="UP000237347">
    <property type="component" value="Unassembled WGS sequence"/>
</dbReference>
<protein>
    <submittedName>
        <fullName evidence="2">Uncharacterized protein</fullName>
    </submittedName>
</protein>
<keyword evidence="3" id="KW-1185">Reference proteome</keyword>
<gene>
    <name evidence="2" type="ORF">CFP56_016866</name>
</gene>
<keyword evidence="1" id="KW-0812">Transmembrane</keyword>
<comment type="caution">
    <text evidence="2">The sequence shown here is derived from an EMBL/GenBank/DDBJ whole genome shotgun (WGS) entry which is preliminary data.</text>
</comment>
<feature type="transmembrane region" description="Helical" evidence="1">
    <location>
        <begin position="93"/>
        <end position="113"/>
    </location>
</feature>